<evidence type="ECO:0000313" key="5">
    <source>
        <dbReference type="Proteomes" id="UP000029121"/>
    </source>
</evidence>
<dbReference type="AlphaFoldDB" id="R0HCT5"/>
<gene>
    <name evidence="4" type="ORF">CARUB_v10001871mg</name>
</gene>
<sequence>MSEEIREQHDLPDSKPSPQQPQPPPKRGLISRKRQLVFLSLMILLAAKGLVGIGEIGFVILCYIYLYEFIARFAFPRKQTEQKKRLSNPKNKLFQLYFLATAIIGLLFPICYIGDGIYRGDIHGAGAAAPHLFLLSGQAFTEPIGFSDKFSTPIGILGPVFYNARRIFSLLDWVKAEFSDTQRPGGPVRLYGGRAIALVNTVMWFYNLFGLLLPVFLPRSCEIYFSGDNNKDD</sequence>
<accession>R0HCT5</accession>
<organism evidence="4 5">
    <name type="scientific">Capsella rubella</name>
    <dbReference type="NCBI Taxonomy" id="81985"/>
    <lineage>
        <taxon>Eukaryota</taxon>
        <taxon>Viridiplantae</taxon>
        <taxon>Streptophyta</taxon>
        <taxon>Embryophyta</taxon>
        <taxon>Tracheophyta</taxon>
        <taxon>Spermatophyta</taxon>
        <taxon>Magnoliopsida</taxon>
        <taxon>eudicotyledons</taxon>
        <taxon>Gunneridae</taxon>
        <taxon>Pentapetalae</taxon>
        <taxon>rosids</taxon>
        <taxon>malvids</taxon>
        <taxon>Brassicales</taxon>
        <taxon>Brassicaceae</taxon>
        <taxon>Camelineae</taxon>
        <taxon>Capsella</taxon>
    </lineage>
</organism>
<feature type="region of interest" description="Disordered" evidence="1">
    <location>
        <begin position="1"/>
        <end position="28"/>
    </location>
</feature>
<dbReference type="eggNOG" id="ENOG502QU47">
    <property type="taxonomic scope" value="Eukaryota"/>
</dbReference>
<dbReference type="PANTHER" id="PTHR33829:SF4">
    <property type="entry name" value="(RAPE) HYPOTHETICAL PROTEIN"/>
    <property type="match status" value="1"/>
</dbReference>
<keyword evidence="2" id="KW-1133">Transmembrane helix</keyword>
<dbReference type="KEGG" id="crb:17884459"/>
<evidence type="ECO:0000256" key="2">
    <source>
        <dbReference type="SAM" id="Phobius"/>
    </source>
</evidence>
<dbReference type="InterPro" id="IPR056635">
    <property type="entry name" value="DUF7733"/>
</dbReference>
<keyword evidence="5" id="KW-1185">Reference proteome</keyword>
<feature type="compositionally biased region" description="Basic and acidic residues" evidence="1">
    <location>
        <begin position="1"/>
        <end position="13"/>
    </location>
</feature>
<evidence type="ECO:0000313" key="4">
    <source>
        <dbReference type="EMBL" id="EOA21478.1"/>
    </source>
</evidence>
<reference evidence="5" key="1">
    <citation type="journal article" date="2013" name="Nat. Genet.">
        <title>The Capsella rubella genome and the genomic consequences of rapid mating system evolution.</title>
        <authorList>
            <person name="Slotte T."/>
            <person name="Hazzouri K.M."/>
            <person name="Agren J.A."/>
            <person name="Koenig D."/>
            <person name="Maumus F."/>
            <person name="Guo Y.L."/>
            <person name="Steige K."/>
            <person name="Platts A.E."/>
            <person name="Escobar J.S."/>
            <person name="Newman L.K."/>
            <person name="Wang W."/>
            <person name="Mandakova T."/>
            <person name="Vello E."/>
            <person name="Smith L.M."/>
            <person name="Henz S.R."/>
            <person name="Steffen J."/>
            <person name="Takuno S."/>
            <person name="Brandvain Y."/>
            <person name="Coop G."/>
            <person name="Andolfatto P."/>
            <person name="Hu T.T."/>
            <person name="Blanchette M."/>
            <person name="Clark R.M."/>
            <person name="Quesneville H."/>
            <person name="Nordborg M."/>
            <person name="Gaut B.S."/>
            <person name="Lysak M.A."/>
            <person name="Jenkins J."/>
            <person name="Grimwood J."/>
            <person name="Chapman J."/>
            <person name="Prochnik S."/>
            <person name="Shu S."/>
            <person name="Rokhsar D."/>
            <person name="Schmutz J."/>
            <person name="Weigel D."/>
            <person name="Wright S.I."/>
        </authorList>
    </citation>
    <scope>NUCLEOTIDE SEQUENCE [LARGE SCALE GENOMIC DNA]</scope>
    <source>
        <strain evidence="5">cv. Monte Gargano</strain>
    </source>
</reference>
<dbReference type="EMBL" id="KB870810">
    <property type="protein sequence ID" value="EOA21478.1"/>
    <property type="molecule type" value="Genomic_DNA"/>
</dbReference>
<name>R0HCT5_9BRAS</name>
<feature type="transmembrane region" description="Helical" evidence="2">
    <location>
        <begin position="36"/>
        <end position="66"/>
    </location>
</feature>
<dbReference type="PANTHER" id="PTHR33829">
    <property type="entry name" value="OSJNBA0044M19.10 PROTEIN"/>
    <property type="match status" value="1"/>
</dbReference>
<feature type="transmembrane region" description="Helical" evidence="2">
    <location>
        <begin position="94"/>
        <end position="113"/>
    </location>
</feature>
<dbReference type="Proteomes" id="UP000029121">
    <property type="component" value="Unassembled WGS sequence"/>
</dbReference>
<feature type="domain" description="DUF7733" evidence="3">
    <location>
        <begin position="33"/>
        <end position="225"/>
    </location>
</feature>
<feature type="transmembrane region" description="Helical" evidence="2">
    <location>
        <begin position="195"/>
        <end position="217"/>
    </location>
</feature>
<evidence type="ECO:0000256" key="1">
    <source>
        <dbReference type="SAM" id="MobiDB-lite"/>
    </source>
</evidence>
<dbReference type="OrthoDB" id="1906194at2759"/>
<proteinExistence type="predicted"/>
<dbReference type="Pfam" id="PF24867">
    <property type="entry name" value="DUF7733"/>
    <property type="match status" value="1"/>
</dbReference>
<protein>
    <recommendedName>
        <fullName evidence="3">DUF7733 domain-containing protein</fullName>
    </recommendedName>
</protein>
<dbReference type="STRING" id="81985.R0HCT5"/>
<keyword evidence="2" id="KW-0812">Transmembrane</keyword>
<keyword evidence="2" id="KW-0472">Membrane</keyword>
<evidence type="ECO:0000259" key="3">
    <source>
        <dbReference type="Pfam" id="PF24867"/>
    </source>
</evidence>